<comment type="caution">
    <text evidence="4">The sequence shown here is derived from an EMBL/GenBank/DDBJ whole genome shotgun (WGS) entry which is preliminary data.</text>
</comment>
<keyword evidence="1" id="KW-1133">Transmembrane helix</keyword>
<keyword evidence="1" id="KW-0472">Membrane</keyword>
<sequence length="335" mass="38723">MVELYFSFVIPVYNRPQEIKELLESLCLVPGAFEVVIVEDGSEESCEEVVKDFKEKLNISYYFKKNTGPGDSRNYGMEKAKGNYYIILDSDVIIPAGYLKVVREALTENYLDCYGGGDKALDSFTPVQKSIDYAMTSLLTTGGIRGSDQSMRSESYEPRSFNMGISRLAFKESKGFSRIHPGEDPDLSIRLKQQNFKVGYIKGAHVYHKRRTDYKKFARQVFKFGLVRPILLARYPETSKVTYWFPFFYTLMLVLGLILLLIKLHFLIYFYALYNFLLFLDALFSHKHFKIAILSVLAANIQFVSYGAGFVWSYFKIHILRQIPENTFPKLFFSK</sequence>
<evidence type="ECO:0000256" key="1">
    <source>
        <dbReference type="SAM" id="Phobius"/>
    </source>
</evidence>
<evidence type="ECO:0000259" key="3">
    <source>
        <dbReference type="Pfam" id="PF13632"/>
    </source>
</evidence>
<feature type="transmembrane region" description="Helical" evidence="1">
    <location>
        <begin position="291"/>
        <end position="315"/>
    </location>
</feature>
<feature type="domain" description="Glycosyltransferase 2-like" evidence="2">
    <location>
        <begin position="7"/>
        <end position="127"/>
    </location>
</feature>
<dbReference type="GO" id="GO:0016758">
    <property type="term" value="F:hexosyltransferase activity"/>
    <property type="evidence" value="ECO:0007669"/>
    <property type="project" value="UniProtKB-ARBA"/>
</dbReference>
<feature type="transmembrane region" description="Helical" evidence="1">
    <location>
        <begin position="241"/>
        <end position="262"/>
    </location>
</feature>
<dbReference type="Gene3D" id="3.90.550.10">
    <property type="entry name" value="Spore Coat Polysaccharide Biosynthesis Protein SpsA, Chain A"/>
    <property type="match status" value="1"/>
</dbReference>
<dbReference type="SUPFAM" id="SSF53448">
    <property type="entry name" value="Nucleotide-diphospho-sugar transferases"/>
    <property type="match status" value="1"/>
</dbReference>
<dbReference type="Proteomes" id="UP000478505">
    <property type="component" value="Unassembled WGS sequence"/>
</dbReference>
<dbReference type="AlphaFoldDB" id="A0A6B3QZ64"/>
<feature type="domain" description="Glycosyltransferase 2-like" evidence="3">
    <location>
        <begin position="162"/>
        <end position="278"/>
    </location>
</feature>
<organism evidence="4 5">
    <name type="scientific">Psychroflexus aurantiacus</name>
    <dbReference type="NCBI Taxonomy" id="2709310"/>
    <lineage>
        <taxon>Bacteria</taxon>
        <taxon>Pseudomonadati</taxon>
        <taxon>Bacteroidota</taxon>
        <taxon>Flavobacteriia</taxon>
        <taxon>Flavobacteriales</taxon>
        <taxon>Flavobacteriaceae</taxon>
        <taxon>Psychroflexus</taxon>
    </lineage>
</organism>
<keyword evidence="1" id="KW-0812">Transmembrane</keyword>
<reference evidence="4 5" key="1">
    <citation type="submission" date="2020-02" db="EMBL/GenBank/DDBJ databases">
        <title>Flavobacteriaceae Psychroflexus bacterium YR1-1, complete genome.</title>
        <authorList>
            <person name="Li Y."/>
            <person name="Wu S."/>
        </authorList>
    </citation>
    <scope>NUCLEOTIDE SEQUENCE [LARGE SCALE GENOMIC DNA]</scope>
    <source>
        <strain evidence="4 5">YR1-1</strain>
    </source>
</reference>
<accession>A0A6B3QZ64</accession>
<gene>
    <name evidence="4" type="ORF">G3567_02980</name>
</gene>
<keyword evidence="4" id="KW-0808">Transferase</keyword>
<evidence type="ECO:0000259" key="2">
    <source>
        <dbReference type="Pfam" id="PF00535"/>
    </source>
</evidence>
<evidence type="ECO:0000313" key="5">
    <source>
        <dbReference type="Proteomes" id="UP000478505"/>
    </source>
</evidence>
<proteinExistence type="predicted"/>
<dbReference type="EMBL" id="JAAIKD010000002">
    <property type="protein sequence ID" value="NEV93112.1"/>
    <property type="molecule type" value="Genomic_DNA"/>
</dbReference>
<protein>
    <submittedName>
        <fullName evidence="4">Glycosyltransferase</fullName>
    </submittedName>
</protein>
<feature type="transmembrane region" description="Helical" evidence="1">
    <location>
        <begin position="268"/>
        <end position="284"/>
    </location>
</feature>
<dbReference type="InterPro" id="IPR001173">
    <property type="entry name" value="Glyco_trans_2-like"/>
</dbReference>
<keyword evidence="5" id="KW-1185">Reference proteome</keyword>
<dbReference type="Pfam" id="PF00535">
    <property type="entry name" value="Glycos_transf_2"/>
    <property type="match status" value="1"/>
</dbReference>
<dbReference type="PANTHER" id="PTHR22916">
    <property type="entry name" value="GLYCOSYLTRANSFERASE"/>
    <property type="match status" value="1"/>
</dbReference>
<dbReference type="RefSeq" id="WP_164003849.1">
    <property type="nucleotide sequence ID" value="NZ_JAAIKD010000002.1"/>
</dbReference>
<dbReference type="PANTHER" id="PTHR22916:SF64">
    <property type="entry name" value="TRANSFERASE, PUTATIVE-RELATED"/>
    <property type="match status" value="1"/>
</dbReference>
<evidence type="ECO:0000313" key="4">
    <source>
        <dbReference type="EMBL" id="NEV93112.1"/>
    </source>
</evidence>
<dbReference type="Pfam" id="PF13632">
    <property type="entry name" value="Glyco_trans_2_3"/>
    <property type="match status" value="1"/>
</dbReference>
<name>A0A6B3QZ64_9FLAO</name>
<dbReference type="InterPro" id="IPR029044">
    <property type="entry name" value="Nucleotide-diphossugar_trans"/>
</dbReference>